<reference evidence="7" key="1">
    <citation type="submission" date="2017-08" db="EMBL/GenBank/DDBJ databases">
        <authorList>
            <person name="Cuomo C."/>
            <person name="Billmyre B."/>
            <person name="Heitman J."/>
        </authorList>
    </citation>
    <scope>NUCLEOTIDE SEQUENCE</scope>
    <source>
        <strain evidence="7">CBS 12478</strain>
    </source>
</reference>
<comment type="subcellular location">
    <subcellularLocation>
        <location evidence="1">Nucleus</location>
    </subcellularLocation>
</comment>
<evidence type="ECO:0000313" key="7">
    <source>
        <dbReference type="EMBL" id="WWD17595.1"/>
    </source>
</evidence>
<dbReference type="EMBL" id="CP144054">
    <property type="protein sequence ID" value="WWD17595.1"/>
    <property type="molecule type" value="Genomic_DNA"/>
</dbReference>
<keyword evidence="5" id="KW-0539">Nucleus</keyword>
<reference evidence="7" key="2">
    <citation type="submission" date="2024-01" db="EMBL/GenBank/DDBJ databases">
        <title>Comparative genomics of Cryptococcus and Kwoniella reveals pathogenesis evolution and contrasting modes of karyotype evolution via chromosome fusion or intercentromeric recombination.</title>
        <authorList>
            <person name="Coelho M.A."/>
            <person name="David-Palma M."/>
            <person name="Shea T."/>
            <person name="Bowers K."/>
            <person name="McGinley-Smith S."/>
            <person name="Mohammad A.W."/>
            <person name="Gnirke A."/>
            <person name="Yurkov A.M."/>
            <person name="Nowrousian M."/>
            <person name="Sun S."/>
            <person name="Cuomo C.A."/>
            <person name="Heitman J."/>
        </authorList>
    </citation>
    <scope>NUCLEOTIDE SEQUENCE</scope>
    <source>
        <strain evidence="7">CBS 12478</strain>
    </source>
</reference>
<gene>
    <name evidence="7" type="ORF">CI109_102036</name>
</gene>
<dbReference type="SMART" id="SM00066">
    <property type="entry name" value="GAL4"/>
    <property type="match status" value="1"/>
</dbReference>
<dbReference type="CDD" id="cd12148">
    <property type="entry name" value="fungal_TF_MHR"/>
    <property type="match status" value="1"/>
</dbReference>
<dbReference type="RefSeq" id="XP_031857221.1">
    <property type="nucleotide sequence ID" value="XM_032008504.1"/>
</dbReference>
<dbReference type="Pfam" id="PF00172">
    <property type="entry name" value="Zn_clus"/>
    <property type="match status" value="1"/>
</dbReference>
<dbReference type="PROSITE" id="PS50048">
    <property type="entry name" value="ZN2_CY6_FUNGAL_2"/>
    <property type="match status" value="1"/>
</dbReference>
<accession>A0A5M6BNK8</accession>
<keyword evidence="4" id="KW-0804">Transcription</keyword>
<proteinExistence type="predicted"/>
<evidence type="ECO:0000313" key="8">
    <source>
        <dbReference type="Proteomes" id="UP000322225"/>
    </source>
</evidence>
<organism evidence="7 8">
    <name type="scientific">Kwoniella shandongensis</name>
    <dbReference type="NCBI Taxonomy" id="1734106"/>
    <lineage>
        <taxon>Eukaryota</taxon>
        <taxon>Fungi</taxon>
        <taxon>Dikarya</taxon>
        <taxon>Basidiomycota</taxon>
        <taxon>Agaricomycotina</taxon>
        <taxon>Tremellomycetes</taxon>
        <taxon>Tremellales</taxon>
        <taxon>Cryptococcaceae</taxon>
        <taxon>Kwoniella</taxon>
    </lineage>
</organism>
<evidence type="ECO:0000256" key="5">
    <source>
        <dbReference type="ARBA" id="ARBA00023242"/>
    </source>
</evidence>
<name>A0A5M6BNK8_9TREE</name>
<dbReference type="InterPro" id="IPR050815">
    <property type="entry name" value="TF_fung"/>
</dbReference>
<dbReference type="SMART" id="SM00906">
    <property type="entry name" value="Fungal_trans"/>
    <property type="match status" value="1"/>
</dbReference>
<feature type="compositionally biased region" description="Polar residues" evidence="6">
    <location>
        <begin position="134"/>
        <end position="162"/>
    </location>
</feature>
<dbReference type="InterPro" id="IPR036864">
    <property type="entry name" value="Zn2-C6_fun-type_DNA-bd_sf"/>
</dbReference>
<dbReference type="PROSITE" id="PS00463">
    <property type="entry name" value="ZN2_CY6_FUNGAL_1"/>
    <property type="match status" value="1"/>
</dbReference>
<dbReference type="GO" id="GO:0008270">
    <property type="term" value="F:zinc ion binding"/>
    <property type="evidence" value="ECO:0007669"/>
    <property type="project" value="InterPro"/>
</dbReference>
<dbReference type="GO" id="GO:0005634">
    <property type="term" value="C:nucleus"/>
    <property type="evidence" value="ECO:0007669"/>
    <property type="project" value="UniProtKB-SubCell"/>
</dbReference>
<dbReference type="GeneID" id="43592676"/>
<evidence type="ECO:0000256" key="2">
    <source>
        <dbReference type="ARBA" id="ARBA00022723"/>
    </source>
</evidence>
<evidence type="ECO:0000256" key="1">
    <source>
        <dbReference type="ARBA" id="ARBA00004123"/>
    </source>
</evidence>
<dbReference type="InterPro" id="IPR007219">
    <property type="entry name" value="XnlR_reg_dom"/>
</dbReference>
<keyword evidence="2" id="KW-0479">Metal-binding</keyword>
<protein>
    <submittedName>
        <fullName evidence="7">Uncharacterized protein</fullName>
    </submittedName>
</protein>
<keyword evidence="3" id="KW-0805">Transcription regulation</keyword>
<sequence length="805" mass="88925">MPRHGLTRSDRGANGSVSGVDANEETETNSNRLPLKKGDACQHCRVRRRKCSAEKPSCAQCRKLNRECVYDTGKPVSRVKQLEAKVGELQKVIDSISRPYSGSVSLPAPSSPTSQRNLTGLRGDVTAVQSALHHTSSYQQTIPHPSAHNTLHSMPHAQSSGDAITHLFDVTPSSDPSGDPNTTANNSAHFDVSQHAGSSQTAPHLSPTPAVATTPNMFDWSSLNSTSLTSFLNINDMLPSATTPIHFPSTSGSASLYDLPHSGTQPTLHDALQSTADQTLSGGWFDPADLPTIARDHLLNLFFDKMRFLGQGIHIPQFFASLTLTPSKRPHRSLLYSMYLLACKASTSPSIRVLDNHFLTICLKSIDEGIARVDRLFDVLRACNMVAVHYYGAGRVYEGWVMAGKAARLCISCGLHKIPSSVFQGNATKGDVQDGNLALKRTLAWNIPSPQDAAELGERIWAFWAIYLTDRSAAISSMCPCVIPDEIICTPFPRPLYEYELRLPTKNDDRTVSSIWTCRPASPMTPHDDSSYMNCLFRSLAIFDRASKLITLDPEAGFEDRIKQSSSESSPFWPTTTPRSDFEEDAQYRAIFRELDGMQATNESPRLRGGGKGSMQTARIRTPKAYAQIKDALERLEGDLIPELRTDWYTWDGVTPKWFALSTNGKDLYNLHFSIGCSWMFLFDVPSFSSPNTLAVGCARRMVCAVARATEVINGSDMDVFTIMTWSYICQLLKREVKRLHALGDFRTAASIEADSEVVVSAMKKCGQKMNLALDQVYNLERSRSFTSEDTMFDEDEELSGWKGS</sequence>
<dbReference type="PANTHER" id="PTHR47338:SF29">
    <property type="entry name" value="ZN(2)-C6 FUNGAL-TYPE DOMAIN-CONTAINING PROTEIN"/>
    <property type="match status" value="1"/>
</dbReference>
<evidence type="ECO:0000256" key="3">
    <source>
        <dbReference type="ARBA" id="ARBA00023015"/>
    </source>
</evidence>
<dbReference type="InterPro" id="IPR001138">
    <property type="entry name" value="Zn2Cys6_DnaBD"/>
</dbReference>
<dbReference type="AlphaFoldDB" id="A0A5M6BNK8"/>
<dbReference type="OrthoDB" id="39175at2759"/>
<feature type="compositionally biased region" description="Polar residues" evidence="6">
    <location>
        <begin position="171"/>
        <end position="188"/>
    </location>
</feature>
<keyword evidence="8" id="KW-1185">Reference proteome</keyword>
<dbReference type="KEGG" id="ksn:43592676"/>
<dbReference type="SUPFAM" id="SSF57701">
    <property type="entry name" value="Zn2/Cys6 DNA-binding domain"/>
    <property type="match status" value="1"/>
</dbReference>
<dbReference type="PANTHER" id="PTHR47338">
    <property type="entry name" value="ZN(II)2CYS6 TRANSCRIPTION FACTOR (EUROFUNG)-RELATED"/>
    <property type="match status" value="1"/>
</dbReference>
<dbReference type="GO" id="GO:0003677">
    <property type="term" value="F:DNA binding"/>
    <property type="evidence" value="ECO:0007669"/>
    <property type="project" value="InterPro"/>
</dbReference>
<dbReference type="Pfam" id="PF04082">
    <property type="entry name" value="Fungal_trans"/>
    <property type="match status" value="1"/>
</dbReference>
<evidence type="ECO:0000256" key="6">
    <source>
        <dbReference type="SAM" id="MobiDB-lite"/>
    </source>
</evidence>
<dbReference type="Proteomes" id="UP000322225">
    <property type="component" value="Chromosome 4"/>
</dbReference>
<dbReference type="GO" id="GO:0000981">
    <property type="term" value="F:DNA-binding transcription factor activity, RNA polymerase II-specific"/>
    <property type="evidence" value="ECO:0007669"/>
    <property type="project" value="InterPro"/>
</dbReference>
<feature type="region of interest" description="Disordered" evidence="6">
    <location>
        <begin position="99"/>
        <end position="118"/>
    </location>
</feature>
<feature type="region of interest" description="Disordered" evidence="6">
    <location>
        <begin position="134"/>
        <end position="210"/>
    </location>
</feature>
<dbReference type="Gene3D" id="4.10.240.10">
    <property type="entry name" value="Zn(2)-C6 fungal-type DNA-binding domain"/>
    <property type="match status" value="1"/>
</dbReference>
<dbReference type="GO" id="GO:0006351">
    <property type="term" value="P:DNA-templated transcription"/>
    <property type="evidence" value="ECO:0007669"/>
    <property type="project" value="InterPro"/>
</dbReference>
<feature type="region of interest" description="Disordered" evidence="6">
    <location>
        <begin position="1"/>
        <end position="35"/>
    </location>
</feature>
<evidence type="ECO:0000256" key="4">
    <source>
        <dbReference type="ARBA" id="ARBA00023163"/>
    </source>
</evidence>
<dbReference type="CDD" id="cd00067">
    <property type="entry name" value="GAL4"/>
    <property type="match status" value="1"/>
</dbReference>